<dbReference type="AlphaFoldDB" id="A0A7S1TLK6"/>
<dbReference type="PANTHER" id="PTHR10281">
    <property type="entry name" value="MEMBRANE-ASSOCIATED PROGESTERONE RECEPTOR COMPONENT-RELATED"/>
    <property type="match status" value="1"/>
</dbReference>
<evidence type="ECO:0000256" key="1">
    <source>
        <dbReference type="ARBA" id="ARBA00038357"/>
    </source>
</evidence>
<dbReference type="PANTHER" id="PTHR10281:SF76">
    <property type="entry name" value="CALCUTTA CUP-RELATED"/>
    <property type="match status" value="1"/>
</dbReference>
<evidence type="ECO:0000256" key="2">
    <source>
        <dbReference type="SAM" id="MobiDB-lite"/>
    </source>
</evidence>
<comment type="similarity">
    <text evidence="1">Belongs to the cytochrome b5 family. MAPR subfamily.</text>
</comment>
<dbReference type="Pfam" id="PF08894">
    <property type="entry name" value="DUF1838"/>
    <property type="match status" value="1"/>
</dbReference>
<dbReference type="GO" id="GO:0012505">
    <property type="term" value="C:endomembrane system"/>
    <property type="evidence" value="ECO:0007669"/>
    <property type="project" value="TreeGrafter"/>
</dbReference>
<protein>
    <recommendedName>
        <fullName evidence="3">Cytochrome b5 heme-binding domain-containing protein</fullName>
    </recommendedName>
</protein>
<name>A0A7S1TLK6_9RHOD</name>
<dbReference type="InterPro" id="IPR001199">
    <property type="entry name" value="Cyt_B5-like_heme/steroid-bd"/>
</dbReference>
<dbReference type="Pfam" id="PF00173">
    <property type="entry name" value="Cyt-b5"/>
    <property type="match status" value="1"/>
</dbReference>
<dbReference type="SUPFAM" id="SSF55856">
    <property type="entry name" value="Cytochrome b5-like heme/steroid binding domain"/>
    <property type="match status" value="1"/>
</dbReference>
<dbReference type="Gene3D" id="3.10.120.10">
    <property type="entry name" value="Cytochrome b5-like heme/steroid binding domain"/>
    <property type="match status" value="1"/>
</dbReference>
<reference evidence="4" key="1">
    <citation type="submission" date="2021-01" db="EMBL/GenBank/DDBJ databases">
        <authorList>
            <person name="Corre E."/>
            <person name="Pelletier E."/>
            <person name="Niang G."/>
            <person name="Scheremetjew M."/>
            <person name="Finn R."/>
            <person name="Kale V."/>
            <person name="Holt S."/>
            <person name="Cochrane G."/>
            <person name="Meng A."/>
            <person name="Brown T."/>
            <person name="Cohen L."/>
        </authorList>
    </citation>
    <scope>NUCLEOTIDE SEQUENCE</scope>
    <source>
        <strain evidence="4">CCMP3124</strain>
    </source>
</reference>
<proteinExistence type="inferred from homology"/>
<dbReference type="InterPro" id="IPR050577">
    <property type="entry name" value="MAPR/NEUFC/NENF-like"/>
</dbReference>
<gene>
    <name evidence="4" type="ORF">EAUS1353_LOCUS1449</name>
</gene>
<organism evidence="4">
    <name type="scientific">Erythrolobus australicus</name>
    <dbReference type="NCBI Taxonomy" id="1077150"/>
    <lineage>
        <taxon>Eukaryota</taxon>
        <taxon>Rhodophyta</taxon>
        <taxon>Bangiophyceae</taxon>
        <taxon>Porphyridiales</taxon>
        <taxon>Porphyridiaceae</taxon>
        <taxon>Erythrolobus</taxon>
    </lineage>
</organism>
<dbReference type="InterPro" id="IPR036400">
    <property type="entry name" value="Cyt_B5-like_heme/steroid_sf"/>
</dbReference>
<dbReference type="GO" id="GO:0016020">
    <property type="term" value="C:membrane"/>
    <property type="evidence" value="ECO:0007669"/>
    <property type="project" value="TreeGrafter"/>
</dbReference>
<dbReference type="SMART" id="SM01117">
    <property type="entry name" value="Cyt-b5"/>
    <property type="match status" value="1"/>
</dbReference>
<dbReference type="EMBL" id="HBGI01002208">
    <property type="protein sequence ID" value="CAD9239711.1"/>
    <property type="molecule type" value="Transcribed_RNA"/>
</dbReference>
<feature type="region of interest" description="Disordered" evidence="2">
    <location>
        <begin position="371"/>
        <end position="395"/>
    </location>
</feature>
<evidence type="ECO:0000313" key="4">
    <source>
        <dbReference type="EMBL" id="CAD9239711.1"/>
    </source>
</evidence>
<sequence length="507" mass="56704">MAAFGTAAALHGAGANVGGDVSRCPFLNGSYGRVREQARRPLRSALQMAYREDGLAEVQRPEPAQAGAKCPFHAQGAKDSAQTPNFGVEPERLASSAEENLRGFIKTRGSLRPGDEFVFWWVGDIYAMVDEQPSRHLFSFEGYNIGRMARVDGGWRLLTREVGLYKDPLTGEILHESKPWLNPLTGEQNQLVHCWNDPVNQQFLLRSERGEFKVPTTISGDDVLWNAEIFLSYPSPLPRAEFPQSAQSDCYQSAELFQFYTKQDDLRDPRSVSAPCLISWVRVGQWLPWMNMGDRDGKLVYHCRGKKLERGFEDLSPQVRAYIDEVGKHEFAEAPLDFSRPNETSWTYFKKLLKQKGAPRADGTTAIDSASGYETEASEAQREFVAASPPSSRPRSMTRAELAEFDGTDVNKPLLLSIAGRIYDVSRGRKHYRKGETYNCLVGVDATAAFVNGSMLPVGVARGKLTAGVRMNRAEIEALPVDKQQDLKHWVAFFDKEYDYVGELADL</sequence>
<dbReference type="InterPro" id="IPR014990">
    <property type="entry name" value="DUF1838"/>
</dbReference>
<feature type="region of interest" description="Disordered" evidence="2">
    <location>
        <begin position="60"/>
        <end position="87"/>
    </location>
</feature>
<evidence type="ECO:0000259" key="3">
    <source>
        <dbReference type="SMART" id="SM01117"/>
    </source>
</evidence>
<feature type="domain" description="Cytochrome b5 heme-binding" evidence="3">
    <location>
        <begin position="397"/>
        <end position="462"/>
    </location>
</feature>
<accession>A0A7S1TLK6</accession>